<feature type="region of interest" description="Disordered" evidence="1">
    <location>
        <begin position="97"/>
        <end position="245"/>
    </location>
</feature>
<organism evidence="2 3">
    <name type="scientific">Coniochaeta pulveracea</name>
    <dbReference type="NCBI Taxonomy" id="177199"/>
    <lineage>
        <taxon>Eukaryota</taxon>
        <taxon>Fungi</taxon>
        <taxon>Dikarya</taxon>
        <taxon>Ascomycota</taxon>
        <taxon>Pezizomycotina</taxon>
        <taxon>Sordariomycetes</taxon>
        <taxon>Sordariomycetidae</taxon>
        <taxon>Coniochaetales</taxon>
        <taxon>Coniochaetaceae</taxon>
        <taxon>Coniochaeta</taxon>
    </lineage>
</organism>
<keyword evidence="3" id="KW-1185">Reference proteome</keyword>
<sequence>MAAMDKGSVLRLLRIILQSKFLRRGYTLRERTSRWIWALLARLPDRGELDSVDIGWVRDLGKRAVAVSISREHARALSEVVDRSQLEAFGLRSVLNEIDEEEKDEEEEGMDPEAYEEALEEPEQVDQPYSTANSSSPAPDAPRHVQPGAASQAVEEKRFDGDSANDLEDGEVSDTKLSAHRPPGEGSKEAASDMEDGEIADDEPANDEDISNALAAAKERLLASLGDSDTPNEPLSSSGTAQRREAELMEERFNMRTTVNMILTVAGEFYGQRDLLQFRAPFAEL</sequence>
<feature type="compositionally biased region" description="Polar residues" evidence="1">
    <location>
        <begin position="227"/>
        <end position="241"/>
    </location>
</feature>
<feature type="compositionally biased region" description="Acidic residues" evidence="1">
    <location>
        <begin position="97"/>
        <end position="124"/>
    </location>
</feature>
<feature type="compositionally biased region" description="Polar residues" evidence="1">
    <location>
        <begin position="127"/>
        <end position="137"/>
    </location>
</feature>
<dbReference type="GO" id="GO:0000387">
    <property type="term" value="P:spliceosomal snRNP assembly"/>
    <property type="evidence" value="ECO:0007669"/>
    <property type="project" value="InterPro"/>
</dbReference>
<name>A0A420YCA9_9PEZI</name>
<dbReference type="OrthoDB" id="428895at2759"/>
<proteinExistence type="predicted"/>
<evidence type="ECO:0000313" key="3">
    <source>
        <dbReference type="Proteomes" id="UP000275385"/>
    </source>
</evidence>
<dbReference type="InterPro" id="IPR035426">
    <property type="entry name" value="Gemin2/Brr1"/>
</dbReference>
<dbReference type="AlphaFoldDB" id="A0A420YCA9"/>
<protein>
    <submittedName>
        <fullName evidence="2">Uncharacterized protein</fullName>
    </submittedName>
</protein>
<reference evidence="2 3" key="1">
    <citation type="submission" date="2018-08" db="EMBL/GenBank/DDBJ databases">
        <title>Draft genome of the lignicolous fungus Coniochaeta pulveracea.</title>
        <authorList>
            <person name="Borstlap C.J."/>
            <person name="De Witt R.N."/>
            <person name="Botha A."/>
            <person name="Volschenk H."/>
        </authorList>
    </citation>
    <scope>NUCLEOTIDE SEQUENCE [LARGE SCALE GENOMIC DNA]</scope>
    <source>
        <strain evidence="2 3">CAB683</strain>
    </source>
</reference>
<gene>
    <name evidence="2" type="ORF">DL546_004463</name>
</gene>
<feature type="compositionally biased region" description="Acidic residues" evidence="1">
    <location>
        <begin position="192"/>
        <end position="210"/>
    </location>
</feature>
<feature type="compositionally biased region" description="Basic and acidic residues" evidence="1">
    <location>
        <begin position="182"/>
        <end position="191"/>
    </location>
</feature>
<accession>A0A420YCA9</accession>
<evidence type="ECO:0000313" key="2">
    <source>
        <dbReference type="EMBL" id="RKU45535.1"/>
    </source>
</evidence>
<feature type="compositionally biased region" description="Acidic residues" evidence="1">
    <location>
        <begin position="163"/>
        <end position="172"/>
    </location>
</feature>
<dbReference type="Proteomes" id="UP000275385">
    <property type="component" value="Unassembled WGS sequence"/>
</dbReference>
<comment type="caution">
    <text evidence="2">The sequence shown here is derived from an EMBL/GenBank/DDBJ whole genome shotgun (WGS) entry which is preliminary data.</text>
</comment>
<dbReference type="EMBL" id="QVQW01000020">
    <property type="protein sequence ID" value="RKU45535.1"/>
    <property type="molecule type" value="Genomic_DNA"/>
</dbReference>
<dbReference type="Gene3D" id="1.20.58.1070">
    <property type="match status" value="1"/>
</dbReference>
<dbReference type="Pfam" id="PF04938">
    <property type="entry name" value="SIP1"/>
    <property type="match status" value="1"/>
</dbReference>
<evidence type="ECO:0000256" key="1">
    <source>
        <dbReference type="SAM" id="MobiDB-lite"/>
    </source>
</evidence>